<comment type="caution">
    <text evidence="1">The sequence shown here is derived from an EMBL/GenBank/DDBJ whole genome shotgun (WGS) entry which is preliminary data.</text>
</comment>
<protein>
    <submittedName>
        <fullName evidence="1">Uncharacterized protein</fullName>
    </submittedName>
</protein>
<name>A0ACB5R9N0_9CLOT</name>
<dbReference type="Proteomes" id="UP001058074">
    <property type="component" value="Unassembled WGS sequence"/>
</dbReference>
<organism evidence="1 2">
    <name type="scientific">Inconstantimicrobium mannanitabidum</name>
    <dbReference type="NCBI Taxonomy" id="1604901"/>
    <lineage>
        <taxon>Bacteria</taxon>
        <taxon>Bacillati</taxon>
        <taxon>Bacillota</taxon>
        <taxon>Clostridia</taxon>
        <taxon>Eubacteriales</taxon>
        <taxon>Clostridiaceae</taxon>
        <taxon>Inconstantimicrobium</taxon>
    </lineage>
</organism>
<gene>
    <name evidence="1" type="ORF">rsdtw13_11450</name>
</gene>
<reference evidence="1" key="1">
    <citation type="journal article" date="2025" name="Int. J. Syst. Evol. Microbiol.">
        <title>Inconstantimicrobium mannanitabidum sp. nov., a novel member of the family Clostridiaceae isolated from anoxic soil under the treatment of reductive soil disinfestation.</title>
        <authorList>
            <person name="Ueki A."/>
            <person name="Tonouchi A."/>
            <person name="Honma S."/>
            <person name="Kaku N."/>
            <person name="Ueki K."/>
        </authorList>
    </citation>
    <scope>NUCLEOTIDE SEQUENCE</scope>
    <source>
        <strain evidence="1">TW13</strain>
    </source>
</reference>
<evidence type="ECO:0000313" key="1">
    <source>
        <dbReference type="EMBL" id="GKX65887.1"/>
    </source>
</evidence>
<dbReference type="EMBL" id="BROD01000001">
    <property type="protein sequence ID" value="GKX65887.1"/>
    <property type="molecule type" value="Genomic_DNA"/>
</dbReference>
<sequence length="309" mass="34864">MITKPKFINQSLEINLFFLRIMKEHSLFLEAAFGIKDKELITEADKFKNEFTKLLLQAITISDGVIPSHVLSANEIVTNYTADAEKATEFYTGIDIDTNLTALEKSLTPATGAIPKNLSRLTEDVYSLNHRSISATNALIRFKTKLLNDVLSCSVYTTAYPLLIDHILREAKLFVSLLTKLQNGTEIDMKNDVLDLESFWNRIMSEHSYFIRGLLDPTEEELFNIANNFGNEFAVLTKEASAINKASLDMSNLTNKTLNKTIKLRDFKTQGTEGLLSCKIKSIIVPLLGDHVLREANQYIHLLKLFQAL</sequence>
<accession>A0ACB5R9N0</accession>
<keyword evidence="2" id="KW-1185">Reference proteome</keyword>
<evidence type="ECO:0000313" key="2">
    <source>
        <dbReference type="Proteomes" id="UP001058074"/>
    </source>
</evidence>
<proteinExistence type="predicted"/>